<keyword evidence="3" id="KW-0812">Transmembrane</keyword>
<dbReference type="OrthoDB" id="9800626at2"/>
<comment type="subcellular location">
    <subcellularLocation>
        <location evidence="1">Cell membrane</location>
        <topology evidence="1">Single-pass membrane protein</topology>
    </subcellularLocation>
</comment>
<dbReference type="Pfam" id="PF12791">
    <property type="entry name" value="RsgI_N"/>
    <property type="match status" value="1"/>
</dbReference>
<dbReference type="STRING" id="255247.ABE41_015315"/>
<evidence type="ECO:0000256" key="2">
    <source>
        <dbReference type="ARBA" id="ARBA00022475"/>
    </source>
</evidence>
<evidence type="ECO:0000313" key="9">
    <source>
        <dbReference type="Proteomes" id="UP000077412"/>
    </source>
</evidence>
<feature type="region of interest" description="Disordered" evidence="6">
    <location>
        <begin position="259"/>
        <end position="418"/>
    </location>
</feature>
<dbReference type="EMBL" id="CP016761">
    <property type="protein sequence ID" value="ANX13377.1"/>
    <property type="molecule type" value="Genomic_DNA"/>
</dbReference>
<feature type="compositionally biased region" description="Basic and acidic residues" evidence="6">
    <location>
        <begin position="321"/>
        <end position="340"/>
    </location>
</feature>
<dbReference type="PROSITE" id="PS51849">
    <property type="entry name" value="RSGI_N"/>
    <property type="match status" value="1"/>
</dbReference>
<sequence>MNKAIIVEVNSRHLIVLAEGGEFKKIKNTNPAYTVGQEISIPVLKEKKDSIFSVFINWKTGTAGALAIFLLFFQVLSPMSGDGVYAYVGMDMDPSLELNINEDMQVLAIVSFNEQGNTVLEHMGEWKEKEIGYVTNLIFEACEDLGYLKSKEEVLITTTLSEDIPENQEKAMKEKINEVMTETAKKKSVEMTTIVMSSKEREKAKKMNISPGHYAIYTAAKRSGIKISPKEVAGQTIEEISEKVGPIKELLEENDEKISASTKKEGGNQVYEPPLPILDDKGEEEKTEKEKPAVPVQEKVKNTRKERSAKPQNTHSVIAAEPKKEEKAPVFVKKETDKPKNPPLTAAVPEKDNAVQSPAKEVPAVTHPKEDKPKEEKPKEEKPKEEKPKEEKPKADPPPSDSEEPVHSEPDPSEEPETREWIYIEIIIDNLIITVKIESDSNLLKEDLKKQALAIINQNHLLLQNQPLIASTEELKGAAIKDQTITKNTNCEKEVDSAENHADIDTQKAS</sequence>
<dbReference type="KEGG" id="far:ABE41_015315"/>
<accession>A0A1B1Z7D0</accession>
<feature type="compositionally biased region" description="Basic and acidic residues" evidence="6">
    <location>
        <begin position="404"/>
        <end position="418"/>
    </location>
</feature>
<evidence type="ECO:0000256" key="3">
    <source>
        <dbReference type="ARBA" id="ARBA00022692"/>
    </source>
</evidence>
<organism evidence="8 9">
    <name type="scientific">Fictibacillus arsenicus</name>
    <dbReference type="NCBI Taxonomy" id="255247"/>
    <lineage>
        <taxon>Bacteria</taxon>
        <taxon>Bacillati</taxon>
        <taxon>Bacillota</taxon>
        <taxon>Bacilli</taxon>
        <taxon>Bacillales</taxon>
        <taxon>Fictibacillaceae</taxon>
        <taxon>Fictibacillus</taxon>
    </lineage>
</organism>
<keyword evidence="5" id="KW-0472">Membrane</keyword>
<evidence type="ECO:0000256" key="1">
    <source>
        <dbReference type="ARBA" id="ARBA00004162"/>
    </source>
</evidence>
<feature type="compositionally biased region" description="Basic and acidic residues" evidence="6">
    <location>
        <begin position="278"/>
        <end position="309"/>
    </location>
</feature>
<keyword evidence="4" id="KW-1133">Transmembrane helix</keyword>
<dbReference type="InterPro" id="IPR024449">
    <property type="entry name" value="Anti-sigma_RsgI_N"/>
</dbReference>
<keyword evidence="9" id="KW-1185">Reference proteome</keyword>
<keyword evidence="2" id="KW-1003">Cell membrane</keyword>
<evidence type="ECO:0000256" key="5">
    <source>
        <dbReference type="ARBA" id="ARBA00023136"/>
    </source>
</evidence>
<dbReference type="Proteomes" id="UP000077412">
    <property type="component" value="Chromosome"/>
</dbReference>
<evidence type="ECO:0000256" key="4">
    <source>
        <dbReference type="ARBA" id="ARBA00022989"/>
    </source>
</evidence>
<dbReference type="Pfam" id="PF23750">
    <property type="entry name" value="RsgI_M"/>
    <property type="match status" value="1"/>
</dbReference>
<dbReference type="RefSeq" id="WP_066292097.1">
    <property type="nucleotide sequence ID" value="NZ_CP016761.1"/>
</dbReference>
<feature type="compositionally biased region" description="Basic and acidic residues" evidence="6">
    <location>
        <begin position="367"/>
        <end position="395"/>
    </location>
</feature>
<dbReference type="GO" id="GO:0005886">
    <property type="term" value="C:plasma membrane"/>
    <property type="evidence" value="ECO:0007669"/>
    <property type="project" value="UniProtKB-SubCell"/>
</dbReference>
<reference evidence="8 9" key="1">
    <citation type="submission" date="2016-08" db="EMBL/GenBank/DDBJ databases">
        <title>Complete genome sequence of Fictibacillus arsenicus G25-54, a strain with toxicity to nematodes and a potential arsenic-resistance activity.</title>
        <authorList>
            <person name="Zheng Z."/>
        </authorList>
    </citation>
    <scope>NUCLEOTIDE SEQUENCE [LARGE SCALE GENOMIC DNA]</scope>
    <source>
        <strain evidence="8 9">G25-54</strain>
    </source>
</reference>
<proteinExistence type="predicted"/>
<dbReference type="InterPro" id="IPR055431">
    <property type="entry name" value="RsgI_M"/>
</dbReference>
<evidence type="ECO:0000313" key="8">
    <source>
        <dbReference type="EMBL" id="ANX13377.1"/>
    </source>
</evidence>
<feature type="domain" description="RsgI N-terminal anti-sigma" evidence="7">
    <location>
        <begin position="2"/>
        <end position="50"/>
    </location>
</feature>
<evidence type="ECO:0000259" key="7">
    <source>
        <dbReference type="PROSITE" id="PS51849"/>
    </source>
</evidence>
<dbReference type="AlphaFoldDB" id="A0A1B1Z7D0"/>
<protein>
    <recommendedName>
        <fullName evidence="7">RsgI N-terminal anti-sigma domain-containing protein</fullName>
    </recommendedName>
</protein>
<gene>
    <name evidence="8" type="ORF">ABE41_015315</name>
</gene>
<name>A0A1B1Z7D0_9BACL</name>
<evidence type="ECO:0000256" key="6">
    <source>
        <dbReference type="SAM" id="MobiDB-lite"/>
    </source>
</evidence>